<dbReference type="SUPFAM" id="SSF103473">
    <property type="entry name" value="MFS general substrate transporter"/>
    <property type="match status" value="1"/>
</dbReference>
<proteinExistence type="predicted"/>
<keyword evidence="2" id="KW-1003">Cell membrane</keyword>
<evidence type="ECO:0000256" key="1">
    <source>
        <dbReference type="ARBA" id="ARBA00004651"/>
    </source>
</evidence>
<protein>
    <submittedName>
        <fullName evidence="8">Sugar phosphate permease</fullName>
    </submittedName>
</protein>
<comment type="subcellular location">
    <subcellularLocation>
        <location evidence="1">Cell membrane</location>
        <topology evidence="1">Multi-pass membrane protein</topology>
    </subcellularLocation>
</comment>
<dbReference type="AlphaFoldDB" id="A0A1I3Q2D2"/>
<accession>A0A1I3Q2D2</accession>
<evidence type="ECO:0000256" key="2">
    <source>
        <dbReference type="ARBA" id="ARBA00022475"/>
    </source>
</evidence>
<feature type="transmembrane region" description="Helical" evidence="6">
    <location>
        <begin position="267"/>
        <end position="285"/>
    </location>
</feature>
<dbReference type="EMBL" id="FORY01000003">
    <property type="protein sequence ID" value="SFJ27627.1"/>
    <property type="molecule type" value="Genomic_DNA"/>
</dbReference>
<feature type="transmembrane region" description="Helical" evidence="6">
    <location>
        <begin position="91"/>
        <end position="110"/>
    </location>
</feature>
<evidence type="ECO:0000256" key="6">
    <source>
        <dbReference type="SAM" id="Phobius"/>
    </source>
</evidence>
<dbReference type="GO" id="GO:0022857">
    <property type="term" value="F:transmembrane transporter activity"/>
    <property type="evidence" value="ECO:0007669"/>
    <property type="project" value="InterPro"/>
</dbReference>
<dbReference type="Proteomes" id="UP000183299">
    <property type="component" value="Unassembled WGS sequence"/>
</dbReference>
<feature type="domain" description="Major facilitator superfamily (MFS) profile" evidence="7">
    <location>
        <begin position="24"/>
        <end position="410"/>
    </location>
</feature>
<dbReference type="PANTHER" id="PTHR43124">
    <property type="entry name" value="PURINE EFFLUX PUMP PBUE"/>
    <property type="match status" value="1"/>
</dbReference>
<keyword evidence="9" id="KW-1185">Reference proteome</keyword>
<dbReference type="Gene3D" id="1.20.1250.20">
    <property type="entry name" value="MFS general substrate transporter like domains"/>
    <property type="match status" value="2"/>
</dbReference>
<dbReference type="InterPro" id="IPR020846">
    <property type="entry name" value="MFS_dom"/>
</dbReference>
<feature type="transmembrane region" description="Helical" evidence="6">
    <location>
        <begin position="227"/>
        <end position="247"/>
    </location>
</feature>
<evidence type="ECO:0000256" key="4">
    <source>
        <dbReference type="ARBA" id="ARBA00022989"/>
    </source>
</evidence>
<dbReference type="OrthoDB" id="9794076at2"/>
<dbReference type="InterPro" id="IPR050189">
    <property type="entry name" value="MFS_Efflux_Transporters"/>
</dbReference>
<dbReference type="PROSITE" id="PS50850">
    <property type="entry name" value="MFS"/>
    <property type="match status" value="1"/>
</dbReference>
<feature type="transmembrane region" description="Helical" evidence="6">
    <location>
        <begin position="20"/>
        <end position="39"/>
    </location>
</feature>
<feature type="transmembrane region" description="Helical" evidence="6">
    <location>
        <begin position="149"/>
        <end position="168"/>
    </location>
</feature>
<dbReference type="Pfam" id="PF07690">
    <property type="entry name" value="MFS_1"/>
    <property type="match status" value="1"/>
</dbReference>
<sequence length="418" mass="44246">MQDRPQNTGPQGNKHGMKQWTGPLAFTLAALFFLFEFISRIAPSTATSLISDDLGLTSAGLGVFSSLFFWVYAPMQIVVGLLLDRWGARRFVVPAIALCAGGIALTGLAPNLAVAAIGRVMTGFGASFAFVGALYVVNHWFAPKRFAMLSGLVNAVGMLGTAVGVVWLTALTHHIGWRPAFLTIATFGAVLFLLALLFYRDAPSAGDTDTHPNPLGPLKQIVKSPQVWLLSLVGALIYMPINVYGGLWGNEELVADHGLSAVASETAVSMVFWGMALGSVLWGAVSDALGHRKWIIFAGSVAGMFAWGWVILTGSSDILALSAALFLGGMFCGAQMLTYAMAKEGQDQSTVGTVTAFVNMIGIGAALVFQPLVGWLLDLSGNDHTVALSTVPICLGLSALAILALKEPDQPHLRKARR</sequence>
<dbReference type="GO" id="GO:0005886">
    <property type="term" value="C:plasma membrane"/>
    <property type="evidence" value="ECO:0007669"/>
    <property type="project" value="UniProtKB-SubCell"/>
</dbReference>
<evidence type="ECO:0000256" key="3">
    <source>
        <dbReference type="ARBA" id="ARBA00022692"/>
    </source>
</evidence>
<feature type="transmembrane region" description="Helical" evidence="6">
    <location>
        <begin position="59"/>
        <end position="84"/>
    </location>
</feature>
<evidence type="ECO:0000313" key="9">
    <source>
        <dbReference type="Proteomes" id="UP000183299"/>
    </source>
</evidence>
<keyword evidence="4 6" id="KW-1133">Transmembrane helix</keyword>
<feature type="transmembrane region" description="Helical" evidence="6">
    <location>
        <begin position="180"/>
        <end position="199"/>
    </location>
</feature>
<reference evidence="8 9" key="1">
    <citation type="submission" date="2016-10" db="EMBL/GenBank/DDBJ databases">
        <authorList>
            <person name="de Groot N.N."/>
        </authorList>
    </citation>
    <scope>NUCLEOTIDE SEQUENCE [LARGE SCALE GENOMIC DNA]</scope>
    <source>
        <strain evidence="8 9">CGMCC 1.8891</strain>
    </source>
</reference>
<dbReference type="InterPro" id="IPR036259">
    <property type="entry name" value="MFS_trans_sf"/>
</dbReference>
<evidence type="ECO:0000256" key="5">
    <source>
        <dbReference type="ARBA" id="ARBA00023136"/>
    </source>
</evidence>
<organism evidence="8 9">
    <name type="scientific">Celeribacter halophilus</name>
    <dbReference type="NCBI Taxonomy" id="576117"/>
    <lineage>
        <taxon>Bacteria</taxon>
        <taxon>Pseudomonadati</taxon>
        <taxon>Pseudomonadota</taxon>
        <taxon>Alphaproteobacteria</taxon>
        <taxon>Rhodobacterales</taxon>
        <taxon>Roseobacteraceae</taxon>
        <taxon>Celeribacter</taxon>
    </lineage>
</organism>
<gene>
    <name evidence="8" type="ORF">SAMN04488138_103165</name>
</gene>
<keyword evidence="3 6" id="KW-0812">Transmembrane</keyword>
<dbReference type="STRING" id="576117.SAMN04488138_103165"/>
<feature type="transmembrane region" description="Helical" evidence="6">
    <location>
        <begin position="116"/>
        <end position="137"/>
    </location>
</feature>
<dbReference type="PANTHER" id="PTHR43124:SF3">
    <property type="entry name" value="CHLORAMPHENICOL EFFLUX PUMP RV0191"/>
    <property type="match status" value="1"/>
</dbReference>
<feature type="transmembrane region" description="Helical" evidence="6">
    <location>
        <begin position="354"/>
        <end position="373"/>
    </location>
</feature>
<feature type="transmembrane region" description="Helical" evidence="6">
    <location>
        <begin position="385"/>
        <end position="405"/>
    </location>
</feature>
<evidence type="ECO:0000313" key="8">
    <source>
        <dbReference type="EMBL" id="SFJ27627.1"/>
    </source>
</evidence>
<evidence type="ECO:0000259" key="7">
    <source>
        <dbReference type="PROSITE" id="PS50850"/>
    </source>
</evidence>
<feature type="transmembrane region" description="Helical" evidence="6">
    <location>
        <begin position="318"/>
        <end position="342"/>
    </location>
</feature>
<name>A0A1I3Q2D2_9RHOB</name>
<keyword evidence="5 6" id="KW-0472">Membrane</keyword>
<feature type="transmembrane region" description="Helical" evidence="6">
    <location>
        <begin position="294"/>
        <end position="312"/>
    </location>
</feature>
<dbReference type="InterPro" id="IPR011701">
    <property type="entry name" value="MFS"/>
</dbReference>